<dbReference type="Pfam" id="PF07045">
    <property type="entry name" value="DUF1330"/>
    <property type="match status" value="1"/>
</dbReference>
<protein>
    <submittedName>
        <fullName evidence="2">DUF1330 domain-containing protein</fullName>
    </submittedName>
</protein>
<dbReference type="AlphaFoldDB" id="A0A5Q2RF15"/>
<evidence type="ECO:0000313" key="3">
    <source>
        <dbReference type="Proteomes" id="UP000334019"/>
    </source>
</evidence>
<proteinExistence type="predicted"/>
<accession>A0A5Q2RF15</accession>
<dbReference type="PANTHER" id="PTHR41521">
    <property type="match status" value="1"/>
</dbReference>
<dbReference type="SUPFAM" id="SSF54909">
    <property type="entry name" value="Dimeric alpha+beta barrel"/>
    <property type="match status" value="1"/>
</dbReference>
<evidence type="ECO:0000313" key="2">
    <source>
        <dbReference type="EMBL" id="QGG94224.1"/>
    </source>
</evidence>
<name>A0A5Q2RF15_9ACTN</name>
<reference evidence="2 3" key="1">
    <citation type="submission" date="2019-11" db="EMBL/GenBank/DDBJ databases">
        <authorList>
            <person name="He Y."/>
        </authorList>
    </citation>
    <scope>NUCLEOTIDE SEQUENCE [LARGE SCALE GENOMIC DNA]</scope>
    <source>
        <strain evidence="2 3">SCSIO 58843</strain>
    </source>
</reference>
<dbReference type="InterPro" id="IPR011008">
    <property type="entry name" value="Dimeric_a/b-barrel"/>
</dbReference>
<feature type="domain" description="DUF1330" evidence="1">
    <location>
        <begin position="4"/>
        <end position="95"/>
    </location>
</feature>
<sequence length="101" mass="10785">MPAAYWVNTFREVRDPARLAAYAEAAGSVMETYGGRFLARGMPAAVFEEAPMERTTVIEFPSVERAVEAYESAEYQAALAVLGDGAVRDIRIVPAVGDGGG</sequence>
<dbReference type="RefSeq" id="WP_153758330.1">
    <property type="nucleotide sequence ID" value="NZ_CP045851.1"/>
</dbReference>
<dbReference type="PANTHER" id="PTHR41521:SF4">
    <property type="entry name" value="BLR0684 PROTEIN"/>
    <property type="match status" value="1"/>
</dbReference>
<gene>
    <name evidence="2" type="ORF">GH723_03415</name>
</gene>
<dbReference type="Proteomes" id="UP000334019">
    <property type="component" value="Chromosome"/>
</dbReference>
<keyword evidence="3" id="KW-1185">Reference proteome</keyword>
<organism evidence="2 3">
    <name type="scientific">Actinomarinicola tropica</name>
    <dbReference type="NCBI Taxonomy" id="2789776"/>
    <lineage>
        <taxon>Bacteria</taxon>
        <taxon>Bacillati</taxon>
        <taxon>Actinomycetota</taxon>
        <taxon>Acidimicrobiia</taxon>
        <taxon>Acidimicrobiales</taxon>
        <taxon>Iamiaceae</taxon>
        <taxon>Actinomarinicola</taxon>
    </lineage>
</organism>
<dbReference type="EMBL" id="CP045851">
    <property type="protein sequence ID" value="QGG94224.1"/>
    <property type="molecule type" value="Genomic_DNA"/>
</dbReference>
<dbReference type="KEGG" id="atq:GH723_03415"/>
<dbReference type="InterPro" id="IPR010753">
    <property type="entry name" value="DUF1330"/>
</dbReference>
<evidence type="ECO:0000259" key="1">
    <source>
        <dbReference type="Pfam" id="PF07045"/>
    </source>
</evidence>
<dbReference type="Gene3D" id="3.30.70.100">
    <property type="match status" value="1"/>
</dbReference>